<dbReference type="PANTHER" id="PTHR32120">
    <property type="entry name" value="SMALL RIBOSOMAL SUBUNIT BIOGENESIS GTPASE RSGA"/>
    <property type="match status" value="1"/>
</dbReference>
<gene>
    <name evidence="10 13" type="primary">rsgA</name>
    <name evidence="13" type="ORF">PM10SUCC1_12780</name>
</gene>
<dbReference type="GO" id="GO:0046872">
    <property type="term" value="F:metal ion binding"/>
    <property type="evidence" value="ECO:0007669"/>
    <property type="project" value="UniProtKB-KW"/>
</dbReference>
<dbReference type="GO" id="GO:0005737">
    <property type="term" value="C:cytoplasm"/>
    <property type="evidence" value="ECO:0007669"/>
    <property type="project" value="UniProtKB-SubCell"/>
</dbReference>
<dbReference type="SUPFAM" id="SSF52540">
    <property type="entry name" value="P-loop containing nucleoside triphosphate hydrolases"/>
    <property type="match status" value="1"/>
</dbReference>
<proteinExistence type="inferred from homology"/>
<feature type="binding site" evidence="10">
    <location>
        <begin position="166"/>
        <end position="174"/>
    </location>
    <ligand>
        <name>GTP</name>
        <dbReference type="ChEBI" id="CHEBI:37565"/>
    </ligand>
</feature>
<feature type="binding site" evidence="10">
    <location>
        <position position="255"/>
    </location>
    <ligand>
        <name>Zn(2+)</name>
        <dbReference type="ChEBI" id="CHEBI:29105"/>
    </ligand>
</feature>
<dbReference type="EMBL" id="BSDY01000005">
    <property type="protein sequence ID" value="GLI55764.1"/>
    <property type="molecule type" value="Genomic_DNA"/>
</dbReference>
<keyword evidence="14" id="KW-1185">Reference proteome</keyword>
<keyword evidence="6 10" id="KW-0378">Hydrolase</keyword>
<feature type="domain" description="CP-type G" evidence="12">
    <location>
        <begin position="63"/>
        <end position="224"/>
    </location>
</feature>
<dbReference type="InterPro" id="IPR027417">
    <property type="entry name" value="P-loop_NTPase"/>
</dbReference>
<keyword evidence="9 10" id="KW-0342">GTP-binding</keyword>
<dbReference type="HAMAP" id="MF_01820">
    <property type="entry name" value="GTPase_RsgA"/>
    <property type="match status" value="1"/>
</dbReference>
<keyword evidence="1 10" id="KW-0963">Cytoplasm</keyword>
<feature type="binding site" evidence="10">
    <location>
        <position position="253"/>
    </location>
    <ligand>
        <name>Zn(2+)</name>
        <dbReference type="ChEBI" id="CHEBI:29105"/>
    </ligand>
</feature>
<feature type="binding site" evidence="10">
    <location>
        <position position="261"/>
    </location>
    <ligand>
        <name>Zn(2+)</name>
        <dbReference type="ChEBI" id="CHEBI:29105"/>
    </ligand>
</feature>
<comment type="caution">
    <text evidence="13">The sequence shown here is derived from an EMBL/GenBank/DDBJ whole genome shotgun (WGS) entry which is preliminary data.</text>
</comment>
<evidence type="ECO:0000256" key="10">
    <source>
        <dbReference type="HAMAP-Rule" id="MF_01820"/>
    </source>
</evidence>
<dbReference type="PANTHER" id="PTHR32120:SF11">
    <property type="entry name" value="SMALL RIBOSOMAL SUBUNIT BIOGENESIS GTPASE RSGA 1, MITOCHONDRIAL-RELATED"/>
    <property type="match status" value="1"/>
</dbReference>
<evidence type="ECO:0000256" key="8">
    <source>
        <dbReference type="ARBA" id="ARBA00022884"/>
    </source>
</evidence>
<comment type="subcellular location">
    <subcellularLocation>
        <location evidence="10">Cytoplasm</location>
    </subcellularLocation>
</comment>
<comment type="subunit">
    <text evidence="10">Monomer. Associates with 30S ribosomal subunit, binds 16S rRNA.</text>
</comment>
<keyword evidence="7 10" id="KW-0862">Zinc</keyword>
<dbReference type="InterPro" id="IPR004881">
    <property type="entry name" value="Ribosome_biogen_GTPase_RsgA"/>
</dbReference>
<dbReference type="Gene3D" id="3.40.50.300">
    <property type="entry name" value="P-loop containing nucleotide triphosphate hydrolases"/>
    <property type="match status" value="1"/>
</dbReference>
<comment type="function">
    <text evidence="10">One of several proteins that assist in the late maturation steps of the functional core of the 30S ribosomal subunit. Helps release RbfA from mature subunits. May play a role in the assembly of ribosomal proteins into the subunit. Circularly permuted GTPase that catalyzes slow GTP hydrolysis, GTPase activity is stimulated by the 30S ribosomal subunit.</text>
</comment>
<dbReference type="GO" id="GO:0019843">
    <property type="term" value="F:rRNA binding"/>
    <property type="evidence" value="ECO:0007669"/>
    <property type="project" value="UniProtKB-KW"/>
</dbReference>
<dbReference type="Pfam" id="PF16745">
    <property type="entry name" value="RsgA_N"/>
    <property type="match status" value="1"/>
</dbReference>
<evidence type="ECO:0000256" key="9">
    <source>
        <dbReference type="ARBA" id="ARBA00023134"/>
    </source>
</evidence>
<comment type="similarity">
    <text evidence="10">Belongs to the TRAFAC class YlqF/YawG GTPase family. RsgA subfamily.</text>
</comment>
<dbReference type="GO" id="GO:0003924">
    <property type="term" value="F:GTPase activity"/>
    <property type="evidence" value="ECO:0007669"/>
    <property type="project" value="UniProtKB-UniRule"/>
</dbReference>
<evidence type="ECO:0000256" key="1">
    <source>
        <dbReference type="ARBA" id="ARBA00022490"/>
    </source>
</evidence>
<dbReference type="Pfam" id="PF03193">
    <property type="entry name" value="RsgA_GTPase"/>
    <property type="match status" value="1"/>
</dbReference>
<dbReference type="AlphaFoldDB" id="A0A9W6GIE5"/>
<evidence type="ECO:0000256" key="5">
    <source>
        <dbReference type="ARBA" id="ARBA00022741"/>
    </source>
</evidence>
<keyword evidence="3 10" id="KW-0479">Metal-binding</keyword>
<feature type="binding site" evidence="10">
    <location>
        <position position="248"/>
    </location>
    <ligand>
        <name>Zn(2+)</name>
        <dbReference type="ChEBI" id="CHEBI:29105"/>
    </ligand>
</feature>
<evidence type="ECO:0000259" key="12">
    <source>
        <dbReference type="PROSITE" id="PS51721"/>
    </source>
</evidence>
<name>A0A9W6GIE5_9FUSO</name>
<keyword evidence="8 10" id="KW-0694">RNA-binding</keyword>
<dbReference type="EC" id="3.6.1.-" evidence="10"/>
<dbReference type="SUPFAM" id="SSF50249">
    <property type="entry name" value="Nucleic acid-binding proteins"/>
    <property type="match status" value="1"/>
</dbReference>
<evidence type="ECO:0000259" key="11">
    <source>
        <dbReference type="PROSITE" id="PS50936"/>
    </source>
</evidence>
<dbReference type="Proteomes" id="UP001144471">
    <property type="component" value="Unassembled WGS sequence"/>
</dbReference>
<dbReference type="NCBIfam" id="TIGR00157">
    <property type="entry name" value="ribosome small subunit-dependent GTPase A"/>
    <property type="match status" value="1"/>
</dbReference>
<sequence>MSYIKGVVTTKIKGFYYVASEGKTYECRLRGVLKRRDRKDNCIVGDIVEFGEDGAITAVHERSNMINRPLVANIDYLVIQFAAVDPKLDYERLNILMLNAYYYNIKPVVVINKVDLISPEELEEIKEKLEYLKALDIDLFFISTYNNIGIDRIKDYIKDKITAFGGPSGVGKSSILNLLQDNMELEVGETSKKLKRGKHTTKGTTLLPLDNGGFVIDTPGFSSIEHPPVEDVRRLISLFPEFEVEGSCKFADCIHINEPACRVKEAVERNEISRDRYEFFLRCYEKYKLERWN</sequence>
<comment type="cofactor">
    <cofactor evidence="10">
        <name>Zn(2+)</name>
        <dbReference type="ChEBI" id="CHEBI:29105"/>
    </cofactor>
    <text evidence="10">Binds 1 zinc ion per subunit.</text>
</comment>
<evidence type="ECO:0000256" key="3">
    <source>
        <dbReference type="ARBA" id="ARBA00022723"/>
    </source>
</evidence>
<keyword evidence="4 10" id="KW-0699">rRNA-binding</keyword>
<protein>
    <recommendedName>
        <fullName evidence="10">Small ribosomal subunit biogenesis GTPase RsgA</fullName>
        <ecNumber evidence="10">3.6.1.-</ecNumber>
    </recommendedName>
</protein>
<evidence type="ECO:0000256" key="6">
    <source>
        <dbReference type="ARBA" id="ARBA00022801"/>
    </source>
</evidence>
<feature type="domain" description="EngC GTPase" evidence="11">
    <location>
        <begin position="72"/>
        <end position="222"/>
    </location>
</feature>
<dbReference type="PROSITE" id="PS51721">
    <property type="entry name" value="G_CP"/>
    <property type="match status" value="1"/>
</dbReference>
<dbReference type="CDD" id="cd01854">
    <property type="entry name" value="YjeQ_EngC"/>
    <property type="match status" value="1"/>
</dbReference>
<dbReference type="GO" id="GO:0042274">
    <property type="term" value="P:ribosomal small subunit biogenesis"/>
    <property type="evidence" value="ECO:0007669"/>
    <property type="project" value="UniProtKB-UniRule"/>
</dbReference>
<organism evidence="13 14">
    <name type="scientific">Propionigenium maris DSM 9537</name>
    <dbReference type="NCBI Taxonomy" id="1123000"/>
    <lineage>
        <taxon>Bacteria</taxon>
        <taxon>Fusobacteriati</taxon>
        <taxon>Fusobacteriota</taxon>
        <taxon>Fusobacteriia</taxon>
        <taxon>Fusobacteriales</taxon>
        <taxon>Fusobacteriaceae</taxon>
        <taxon>Propionigenium</taxon>
    </lineage>
</organism>
<evidence type="ECO:0000313" key="13">
    <source>
        <dbReference type="EMBL" id="GLI55764.1"/>
    </source>
</evidence>
<reference evidence="13" key="1">
    <citation type="submission" date="2022-12" db="EMBL/GenBank/DDBJ databases">
        <title>Reference genome sequencing for broad-spectrum identification of bacterial and archaeal isolates by mass spectrometry.</title>
        <authorList>
            <person name="Sekiguchi Y."/>
            <person name="Tourlousse D.M."/>
        </authorList>
    </citation>
    <scope>NUCLEOTIDE SEQUENCE</scope>
    <source>
        <strain evidence="13">10succ1</strain>
    </source>
</reference>
<dbReference type="Gene3D" id="2.40.50.140">
    <property type="entry name" value="Nucleic acid-binding proteins"/>
    <property type="match status" value="1"/>
</dbReference>
<dbReference type="InterPro" id="IPR012340">
    <property type="entry name" value="NA-bd_OB-fold"/>
</dbReference>
<dbReference type="InterPro" id="IPR010914">
    <property type="entry name" value="RsgA_GTPase_dom"/>
</dbReference>
<evidence type="ECO:0000256" key="7">
    <source>
        <dbReference type="ARBA" id="ARBA00022833"/>
    </source>
</evidence>
<evidence type="ECO:0000313" key="14">
    <source>
        <dbReference type="Proteomes" id="UP001144471"/>
    </source>
</evidence>
<accession>A0A9W6GIE5</accession>
<evidence type="ECO:0000256" key="4">
    <source>
        <dbReference type="ARBA" id="ARBA00022730"/>
    </source>
</evidence>
<dbReference type="InterPro" id="IPR030378">
    <property type="entry name" value="G_CP_dom"/>
</dbReference>
<dbReference type="RefSeq" id="WP_281834443.1">
    <property type="nucleotide sequence ID" value="NZ_BSDY01000005.1"/>
</dbReference>
<feature type="binding site" evidence="10">
    <location>
        <begin position="112"/>
        <end position="115"/>
    </location>
    <ligand>
        <name>GTP</name>
        <dbReference type="ChEBI" id="CHEBI:37565"/>
    </ligand>
</feature>
<keyword evidence="5 10" id="KW-0547">Nucleotide-binding</keyword>
<keyword evidence="2 10" id="KW-0690">Ribosome biogenesis</keyword>
<evidence type="ECO:0000256" key="2">
    <source>
        <dbReference type="ARBA" id="ARBA00022517"/>
    </source>
</evidence>
<dbReference type="GO" id="GO:0005525">
    <property type="term" value="F:GTP binding"/>
    <property type="evidence" value="ECO:0007669"/>
    <property type="project" value="UniProtKB-UniRule"/>
</dbReference>
<dbReference type="Gene3D" id="1.10.40.50">
    <property type="entry name" value="Probable gtpase engc, domain 3"/>
    <property type="match status" value="1"/>
</dbReference>
<dbReference type="InterPro" id="IPR031944">
    <property type="entry name" value="RsgA_N"/>
</dbReference>
<dbReference type="PROSITE" id="PS50936">
    <property type="entry name" value="ENGC_GTPASE"/>
    <property type="match status" value="1"/>
</dbReference>